<evidence type="ECO:0000256" key="6">
    <source>
        <dbReference type="ARBA" id="ARBA00023242"/>
    </source>
</evidence>
<keyword evidence="10" id="KW-1185">Reference proteome</keyword>
<evidence type="ECO:0000256" key="4">
    <source>
        <dbReference type="ARBA" id="ARBA00023125"/>
    </source>
</evidence>
<dbReference type="Proteomes" id="UP001473302">
    <property type="component" value="Unassembled WGS sequence"/>
</dbReference>
<evidence type="ECO:0000313" key="10">
    <source>
        <dbReference type="Proteomes" id="UP001473302"/>
    </source>
</evidence>
<proteinExistence type="predicted"/>
<protein>
    <recommendedName>
        <fullName evidence="8">Xylanolytic transcriptional activator regulatory domain-containing protein</fullName>
    </recommendedName>
</protein>
<evidence type="ECO:0000259" key="8">
    <source>
        <dbReference type="SMART" id="SM00906"/>
    </source>
</evidence>
<dbReference type="PANTHER" id="PTHR31313">
    <property type="entry name" value="TY1 ENHANCER ACTIVATOR"/>
    <property type="match status" value="1"/>
</dbReference>
<keyword evidence="2" id="KW-0862">Zinc</keyword>
<dbReference type="InterPro" id="IPR007219">
    <property type="entry name" value="XnlR_reg_dom"/>
</dbReference>
<feature type="compositionally biased region" description="Low complexity" evidence="7">
    <location>
        <begin position="87"/>
        <end position="108"/>
    </location>
</feature>
<keyword evidence="6" id="KW-0539">Nucleus</keyword>
<comment type="caution">
    <text evidence="9">The sequence shown here is derived from an EMBL/GenBank/DDBJ whole genome shotgun (WGS) entry which is preliminary data.</text>
</comment>
<feature type="compositionally biased region" description="Polar residues" evidence="7">
    <location>
        <begin position="109"/>
        <end position="118"/>
    </location>
</feature>
<evidence type="ECO:0000313" key="9">
    <source>
        <dbReference type="EMBL" id="GAA5813857.1"/>
    </source>
</evidence>
<evidence type="ECO:0000256" key="3">
    <source>
        <dbReference type="ARBA" id="ARBA00023015"/>
    </source>
</evidence>
<keyword evidence="4" id="KW-0238">DNA-binding</keyword>
<dbReference type="EMBL" id="BAABUK010000018">
    <property type="protein sequence ID" value="GAA5813857.1"/>
    <property type="molecule type" value="Genomic_DNA"/>
</dbReference>
<name>A0ABP9Z416_9FUNG</name>
<dbReference type="InterPro" id="IPR051615">
    <property type="entry name" value="Transcr_Regulatory_Elem"/>
</dbReference>
<gene>
    <name evidence="9" type="ORF">MFLAVUS_007344</name>
</gene>
<dbReference type="SMART" id="SM00906">
    <property type="entry name" value="Fungal_trans"/>
    <property type="match status" value="1"/>
</dbReference>
<dbReference type="Pfam" id="PF04082">
    <property type="entry name" value="Fungal_trans"/>
    <property type="match status" value="1"/>
</dbReference>
<keyword evidence="3" id="KW-0805">Transcription regulation</keyword>
<keyword evidence="5" id="KW-0804">Transcription</keyword>
<evidence type="ECO:0000256" key="1">
    <source>
        <dbReference type="ARBA" id="ARBA00022723"/>
    </source>
</evidence>
<feature type="region of interest" description="Disordered" evidence="7">
    <location>
        <begin position="840"/>
        <end position="859"/>
    </location>
</feature>
<organism evidence="9 10">
    <name type="scientific">Mucor flavus</name>
    <dbReference type="NCBI Taxonomy" id="439312"/>
    <lineage>
        <taxon>Eukaryota</taxon>
        <taxon>Fungi</taxon>
        <taxon>Fungi incertae sedis</taxon>
        <taxon>Mucoromycota</taxon>
        <taxon>Mucoromycotina</taxon>
        <taxon>Mucoromycetes</taxon>
        <taxon>Mucorales</taxon>
        <taxon>Mucorineae</taxon>
        <taxon>Mucoraceae</taxon>
        <taxon>Mucor</taxon>
    </lineage>
</organism>
<feature type="domain" description="Xylanolytic transcriptional activator regulatory" evidence="8">
    <location>
        <begin position="363"/>
        <end position="436"/>
    </location>
</feature>
<keyword evidence="1" id="KW-0479">Metal-binding</keyword>
<evidence type="ECO:0000256" key="7">
    <source>
        <dbReference type="SAM" id="MobiDB-lite"/>
    </source>
</evidence>
<sequence length="941" mass="106240">MSGTWKPNPYKGQTLVNQIEKTNREIVVMPEHRYQSIAPYGGIPNTNRPENRRVGRACVKKRGPPRGYIGTLENRLQRIEGLIDGMSTDNNSPPTSSSSAATTLSNKNDPNNGDTSIYEQDRIPRKKQKLLAENKKDTPELSLDSRVILEAVKSYSLPFEGRFISGYNTSHLLTRMHTQHKELLISSGIDVQCSKDGEYIRVKKLSSADDKRQEQLCELIKLGVMRSTETIQNINDWIWTVAGIRKELSDRLVRVYIHSLLPVINKTEFLEEYRGIRPCYPSGAILNAIFGASVRYIDNCKKFGDSDRLDDGRTWDFPEKLSEMLFQNLIIFIKGKYVPSLATIQAIVIAHNHSANVESWSSGWLLNCVAVRMSQDIGLHRSSETWDISQEEKETRRTVWWSVYILDRWLSSGTGRPLTIFDEDCDELYPSENVSLDEIMDVMTEKSQHLPRFPSLDKKAAAKVTDSFIPLNQPFLHLLKLSEILGQILQGLYTPQAKKHSAKHGSDAVVAYLDNALSKWRASLPPLLEISSAGKRSLVAQDHVPILSMSGLLCLSYCTCLILLHRPFIEKQESDDNKKSKLSSQGALTICTNAAIRIVEVSESMHYRDFLMVSWGFALYPVFTATLIHIYNSSNPDSIVSDVAKSNLMRSLAVVDKLCLLSPMASKMGVILKKVVSLSPVFVDNPEFLQALEVDKTLLHNHTPSLTTLSELTRDSTAYKTVRGNDDPTTSAWKPIVEADHLKNHWFLDNGLSRKSRPDNLTSLSDDGSWIDQLYIPSQSDVNYKDNNNVSSNLPFIPTNETNKQPINANDPNIFSIRQFGLNMMNGDFPPFVPAQQTFHTNTSQQSFSQQQPAPPSQSPFALFDLSEPSFPYFYGAPVSNNTSQLNQRNTTVSNMNTEDPSAMFRNRPDNPFWNMPSSMEVEDWRAYLLPHLEKQQHKSI</sequence>
<accession>A0ABP9Z416</accession>
<feature type="region of interest" description="Disordered" evidence="7">
    <location>
        <begin position="84"/>
        <end position="134"/>
    </location>
</feature>
<evidence type="ECO:0000256" key="5">
    <source>
        <dbReference type="ARBA" id="ARBA00023163"/>
    </source>
</evidence>
<dbReference type="PANTHER" id="PTHR31313:SF81">
    <property type="entry name" value="TY1 ENHANCER ACTIVATOR"/>
    <property type="match status" value="1"/>
</dbReference>
<dbReference type="CDD" id="cd12148">
    <property type="entry name" value="fungal_TF_MHR"/>
    <property type="match status" value="1"/>
</dbReference>
<reference evidence="9 10" key="1">
    <citation type="submission" date="2024-04" db="EMBL/GenBank/DDBJ databases">
        <title>genome sequences of Mucor flavus KT1a and Helicostylum pulchrum KT1b strains isolated from the surface of a dry-aged beef.</title>
        <authorList>
            <person name="Toyotome T."/>
            <person name="Hosono M."/>
            <person name="Torimaru M."/>
            <person name="Fukuda K."/>
            <person name="Mikami N."/>
        </authorList>
    </citation>
    <scope>NUCLEOTIDE SEQUENCE [LARGE SCALE GENOMIC DNA]</scope>
    <source>
        <strain evidence="9 10">KT1a</strain>
    </source>
</reference>
<evidence type="ECO:0000256" key="2">
    <source>
        <dbReference type="ARBA" id="ARBA00022833"/>
    </source>
</evidence>